<dbReference type="InterPro" id="IPR013783">
    <property type="entry name" value="Ig-like_fold"/>
</dbReference>
<dbReference type="Gene3D" id="3.10.620.30">
    <property type="match status" value="1"/>
</dbReference>
<dbReference type="Pfam" id="PF25788">
    <property type="entry name" value="Ig_Rha78A_N"/>
    <property type="match status" value="1"/>
</dbReference>
<accession>A0A1F5YCN1</accession>
<name>A0A1F5YCN1_9BACT</name>
<reference evidence="2 3" key="1">
    <citation type="journal article" date="2016" name="Nat. Commun.">
        <title>Thousands of microbial genomes shed light on interconnected biogeochemical processes in an aquifer system.</title>
        <authorList>
            <person name="Anantharaman K."/>
            <person name="Brown C.T."/>
            <person name="Hug L.A."/>
            <person name="Sharon I."/>
            <person name="Castelle C.J."/>
            <person name="Probst A.J."/>
            <person name="Thomas B.C."/>
            <person name="Singh A."/>
            <person name="Wilkins M.J."/>
            <person name="Karaoz U."/>
            <person name="Brodie E.L."/>
            <person name="Williams K.H."/>
            <person name="Hubbard S.S."/>
            <person name="Banfield J.F."/>
        </authorList>
    </citation>
    <scope>NUCLEOTIDE SEQUENCE [LARGE SCALE GENOMIC DNA]</scope>
</reference>
<dbReference type="Gene3D" id="2.60.40.10">
    <property type="entry name" value="Immunoglobulins"/>
    <property type="match status" value="1"/>
</dbReference>
<comment type="caution">
    <text evidence="2">The sequence shown here is derived from an EMBL/GenBank/DDBJ whole genome shotgun (WGS) entry which is preliminary data.</text>
</comment>
<protein>
    <recommendedName>
        <fullName evidence="1">Transglutaminase-like domain-containing protein</fullName>
    </recommendedName>
</protein>
<dbReference type="AlphaFoldDB" id="A0A1F5YCN1"/>
<dbReference type="InterPro" id="IPR036116">
    <property type="entry name" value="FN3_sf"/>
</dbReference>
<dbReference type="InterPro" id="IPR038765">
    <property type="entry name" value="Papain-like_cys_pep_sf"/>
</dbReference>
<dbReference type="EMBL" id="MFIV01000192">
    <property type="protein sequence ID" value="OGF97947.1"/>
    <property type="molecule type" value="Genomic_DNA"/>
</dbReference>
<dbReference type="InterPro" id="IPR002931">
    <property type="entry name" value="Transglutaminase-like"/>
</dbReference>
<evidence type="ECO:0000313" key="2">
    <source>
        <dbReference type="EMBL" id="OGF97947.1"/>
    </source>
</evidence>
<evidence type="ECO:0000313" key="3">
    <source>
        <dbReference type="Proteomes" id="UP000176992"/>
    </source>
</evidence>
<dbReference type="Proteomes" id="UP000176992">
    <property type="component" value="Unassembled WGS sequence"/>
</dbReference>
<dbReference type="Pfam" id="PF01841">
    <property type="entry name" value="Transglut_core"/>
    <property type="match status" value="1"/>
</dbReference>
<sequence length="624" mass="71467">MLKFHLLGACAVATFLLLPPESSGQVARKEYSQIVTVNDYTYEVEVGGFRDPANETIIIENLGDKPLVNPRITVNGEKDWFDAEAIAREATRGCRTDEEKVFGIFNFLKDQSHALGGSDDQEGLNPVVFFNVYGYGQCAYHSAVAVALARAIGLKARVWEVFGHTVTEFWYNNAWHMIDTDIALYYLMDDNRTIASMEQLWEDQKISGGTPEGARLTKWSGRNLAIRQMYQDYDGKDDYLWQDGIEQRGYRYFYGDFFCYVQNGYDKYAFETHSQAMTIRPREKLVRNFRGGPNKFFEYRKHLQEYKEKNQRWRVPVTWSDGQLIWSPDLRAEYITDYVSRNRGPAFSVEDGIEPPLHTRHRDGKVYGTRTLATFEVETPYTILGGKLQARVFRGAANEKDRITVSVAREKIWEAPAGATGSLEFEVDLNEVLYPGGMRGRREYSVAFDFMADEKNNPPTQTGIESIQITTDVQCAPRSLPGLSLGKNIIRYRDETPGPHQVKITHVWSERTDNHPPLPPAEAVYPADGAAVDDLSPSFGWKAARENDKGDRVDNHQFTISFDPECRWPVATALMRETGSGKPEWKLPEGWLNRDTTYYWKVKARDNRGIWSEWSPVFRFRTAK</sequence>
<dbReference type="SUPFAM" id="SSF54001">
    <property type="entry name" value="Cysteine proteinases"/>
    <property type="match status" value="1"/>
</dbReference>
<organism evidence="2 3">
    <name type="scientific">Candidatus Glassbacteria bacterium GWA2_58_10</name>
    <dbReference type="NCBI Taxonomy" id="1817865"/>
    <lineage>
        <taxon>Bacteria</taxon>
        <taxon>Candidatus Glassiibacteriota</taxon>
    </lineage>
</organism>
<proteinExistence type="predicted"/>
<evidence type="ECO:0000259" key="1">
    <source>
        <dbReference type="Pfam" id="PF01841"/>
    </source>
</evidence>
<gene>
    <name evidence="2" type="ORF">A2Z86_07285</name>
</gene>
<feature type="domain" description="Transglutaminase-like" evidence="1">
    <location>
        <begin position="85"/>
        <end position="179"/>
    </location>
</feature>
<dbReference type="SUPFAM" id="SSF49265">
    <property type="entry name" value="Fibronectin type III"/>
    <property type="match status" value="1"/>
</dbReference>